<dbReference type="EMBL" id="JBHUMY010000038">
    <property type="protein sequence ID" value="MFD2663074.1"/>
    <property type="molecule type" value="Genomic_DNA"/>
</dbReference>
<proteinExistence type="predicted"/>
<gene>
    <name evidence="1" type="ORF">ACFSW5_22715</name>
</gene>
<evidence type="ECO:0000313" key="1">
    <source>
        <dbReference type="EMBL" id="MFD2663074.1"/>
    </source>
</evidence>
<dbReference type="Gene3D" id="2.120.10.80">
    <property type="entry name" value="Kelch-type beta propeller"/>
    <property type="match status" value="1"/>
</dbReference>
<accession>A0ABW5R337</accession>
<comment type="caution">
    <text evidence="1">The sequence shown here is derived from an EMBL/GenBank/DDBJ whole genome shotgun (WGS) entry which is preliminary data.</text>
</comment>
<dbReference type="InterPro" id="IPR015915">
    <property type="entry name" value="Kelch-typ_b-propeller"/>
</dbReference>
<dbReference type="SUPFAM" id="SSF50939">
    <property type="entry name" value="Sialidases"/>
    <property type="match status" value="1"/>
</dbReference>
<protein>
    <recommendedName>
        <fullName evidence="3">Sortilin N-terminal domain-containing protein</fullName>
    </recommendedName>
</protein>
<evidence type="ECO:0000313" key="2">
    <source>
        <dbReference type="Proteomes" id="UP001597493"/>
    </source>
</evidence>
<reference evidence="2" key="1">
    <citation type="journal article" date="2019" name="Int. J. Syst. Evol. Microbiol.">
        <title>The Global Catalogue of Microorganisms (GCM) 10K type strain sequencing project: providing services to taxonomists for standard genome sequencing and annotation.</title>
        <authorList>
            <consortium name="The Broad Institute Genomics Platform"/>
            <consortium name="The Broad Institute Genome Sequencing Center for Infectious Disease"/>
            <person name="Wu L."/>
            <person name="Ma J."/>
        </authorList>
    </citation>
    <scope>NUCLEOTIDE SEQUENCE [LARGE SCALE GENOMIC DNA]</scope>
    <source>
        <strain evidence="2">TISTR 1827</strain>
    </source>
</reference>
<dbReference type="Proteomes" id="UP001597493">
    <property type="component" value="Unassembled WGS sequence"/>
</dbReference>
<evidence type="ECO:0008006" key="3">
    <source>
        <dbReference type="Google" id="ProtNLM"/>
    </source>
</evidence>
<organism evidence="1 2">
    <name type="scientific">Paenibacillus thailandensis</name>
    <dbReference type="NCBI Taxonomy" id="393250"/>
    <lineage>
        <taxon>Bacteria</taxon>
        <taxon>Bacillati</taxon>
        <taxon>Bacillota</taxon>
        <taxon>Bacilli</taxon>
        <taxon>Bacillales</taxon>
        <taxon>Paenibacillaceae</taxon>
        <taxon>Paenibacillus</taxon>
    </lineage>
</organism>
<keyword evidence="2" id="KW-1185">Reference proteome</keyword>
<sequence>MQLFDNKIYIGHGNSSNSEPAPNAGPIPIVYYDLDTRKFVKPKVTTYNNAKQSKKIMKQAADEEQIDLYKVLNGSIYIPGHDASGENWDFGNFYKLEKDGWKKYRNIPNAIHVYDMAYYQGKLFAAISSDGAEVLRSDDGGKSWKSIGYTSEGARAYTFFTLQNKLYAAGMFYLDNKNTRQTSLLTVNERLEVTSTKVDTAAWLPGAKTSDPAGYLKMYRPAEWNGKLLYIFGEVDNDHQTKPQSLVLASSIKDTKTVSLPNKNAVPYDILIRGQTAYVLAAAKLDNGQYMNWVYYSKDGVRWSENFRFKQDTFARSFEEVKGDFYFGLGGDGDMQCTTKGNSTWCTSSEPDSATGTILKVEQSAYRKK</sequence>
<name>A0ABW5R337_9BACL</name>
<dbReference type="InterPro" id="IPR036278">
    <property type="entry name" value="Sialidase_sf"/>
</dbReference>
<dbReference type="RefSeq" id="WP_379278420.1">
    <property type="nucleotide sequence ID" value="NZ_JBHUGT010000007.1"/>
</dbReference>